<dbReference type="Proteomes" id="UP000070700">
    <property type="component" value="Unassembled WGS sequence"/>
</dbReference>
<gene>
    <name evidence="2" type="ORF">LY89DRAFT_728164</name>
</gene>
<accession>A0A194XTP4</accession>
<evidence type="ECO:0000313" key="3">
    <source>
        <dbReference type="Proteomes" id="UP000070700"/>
    </source>
</evidence>
<feature type="compositionally biased region" description="Basic residues" evidence="1">
    <location>
        <begin position="77"/>
        <end position="87"/>
    </location>
</feature>
<dbReference type="InParanoid" id="A0A194XTP4"/>
<dbReference type="AlphaFoldDB" id="A0A194XTP4"/>
<dbReference type="GeneID" id="28828966"/>
<name>A0A194XTP4_MOLSC</name>
<feature type="compositionally biased region" description="Low complexity" evidence="1">
    <location>
        <begin position="1"/>
        <end position="21"/>
    </location>
</feature>
<dbReference type="RefSeq" id="XP_018077769.1">
    <property type="nucleotide sequence ID" value="XM_018219240.1"/>
</dbReference>
<proteinExistence type="predicted"/>
<reference evidence="2 3" key="1">
    <citation type="submission" date="2015-10" db="EMBL/GenBank/DDBJ databases">
        <title>Full genome of DAOMC 229536 Phialocephala scopiformis, a fungal endophyte of spruce producing the potent anti-insectan compound rugulosin.</title>
        <authorList>
            <consortium name="DOE Joint Genome Institute"/>
            <person name="Walker A.K."/>
            <person name="Frasz S.L."/>
            <person name="Seifert K.A."/>
            <person name="Miller J.D."/>
            <person name="Mondo S.J."/>
            <person name="Labutti K."/>
            <person name="Lipzen A."/>
            <person name="Dockter R."/>
            <person name="Kennedy M."/>
            <person name="Grigoriev I.V."/>
            <person name="Spatafora J.W."/>
        </authorList>
    </citation>
    <scope>NUCLEOTIDE SEQUENCE [LARGE SCALE GENOMIC DNA]</scope>
    <source>
        <strain evidence="2 3">CBS 120377</strain>
    </source>
</reference>
<feature type="compositionally biased region" description="Basic and acidic residues" evidence="1">
    <location>
        <begin position="26"/>
        <end position="35"/>
    </location>
</feature>
<feature type="compositionally biased region" description="Acidic residues" evidence="1">
    <location>
        <begin position="92"/>
        <end position="126"/>
    </location>
</feature>
<keyword evidence="3" id="KW-1185">Reference proteome</keyword>
<protein>
    <submittedName>
        <fullName evidence="2">Uncharacterized protein</fullName>
    </submittedName>
</protein>
<feature type="region of interest" description="Disordered" evidence="1">
    <location>
        <begin position="52"/>
        <end position="135"/>
    </location>
</feature>
<evidence type="ECO:0000313" key="2">
    <source>
        <dbReference type="EMBL" id="KUJ23414.1"/>
    </source>
</evidence>
<feature type="compositionally biased region" description="Basic and acidic residues" evidence="1">
    <location>
        <begin position="67"/>
        <end position="76"/>
    </location>
</feature>
<evidence type="ECO:0000256" key="1">
    <source>
        <dbReference type="SAM" id="MobiDB-lite"/>
    </source>
</evidence>
<feature type="region of interest" description="Disordered" evidence="1">
    <location>
        <begin position="1"/>
        <end position="36"/>
    </location>
</feature>
<dbReference type="EMBL" id="KQ947405">
    <property type="protein sequence ID" value="KUJ23414.1"/>
    <property type="molecule type" value="Genomic_DNA"/>
</dbReference>
<organism evidence="2 3">
    <name type="scientific">Mollisia scopiformis</name>
    <name type="common">Conifer needle endophyte fungus</name>
    <name type="synonym">Phialocephala scopiformis</name>
    <dbReference type="NCBI Taxonomy" id="149040"/>
    <lineage>
        <taxon>Eukaryota</taxon>
        <taxon>Fungi</taxon>
        <taxon>Dikarya</taxon>
        <taxon>Ascomycota</taxon>
        <taxon>Pezizomycotina</taxon>
        <taxon>Leotiomycetes</taxon>
        <taxon>Helotiales</taxon>
        <taxon>Mollisiaceae</taxon>
        <taxon>Mollisia</taxon>
    </lineage>
</organism>
<sequence length="135" mass="15528">MTRTSSSRSAVTRAASVSASKSKTKKTQEYNDHQADLTARYRAAKLLKKDPKFQLRSDKKKATKLVKFKDMAEKKAQAKRARLRATKAAKVEDEDEEETEEDDEEEVEDGEEAEEDEEDEEQENDPPLDYYTSFK</sequence>
<dbReference type="KEGG" id="psco:LY89DRAFT_728164"/>